<feature type="transmembrane region" description="Helical" evidence="1">
    <location>
        <begin position="106"/>
        <end position="123"/>
    </location>
</feature>
<dbReference type="Proteomes" id="UP000237686">
    <property type="component" value="Unassembled WGS sequence"/>
</dbReference>
<organism evidence="2 3">
    <name type="scientific">Burkholderia multivorans</name>
    <dbReference type="NCBI Taxonomy" id="87883"/>
    <lineage>
        <taxon>Bacteria</taxon>
        <taxon>Pseudomonadati</taxon>
        <taxon>Pseudomonadota</taxon>
        <taxon>Betaproteobacteria</taxon>
        <taxon>Burkholderiales</taxon>
        <taxon>Burkholderiaceae</taxon>
        <taxon>Burkholderia</taxon>
        <taxon>Burkholderia cepacia complex</taxon>
    </lineage>
</organism>
<dbReference type="AlphaFoldDB" id="A0A8E2RV71"/>
<keyword evidence="1" id="KW-0472">Membrane</keyword>
<name>A0A8E2RV71_9BURK</name>
<dbReference type="EMBL" id="PVFZ01000054">
    <property type="protein sequence ID" value="PRF20978.1"/>
    <property type="molecule type" value="Genomic_DNA"/>
</dbReference>
<evidence type="ECO:0000313" key="3">
    <source>
        <dbReference type="Proteomes" id="UP000237686"/>
    </source>
</evidence>
<reference evidence="2 3" key="1">
    <citation type="submission" date="2018-03" db="EMBL/GenBank/DDBJ databases">
        <authorList>
            <person name="Nguyen K."/>
            <person name="Fouts D."/>
            <person name="Sutton G."/>
        </authorList>
    </citation>
    <scope>NUCLEOTIDE SEQUENCE [LARGE SCALE GENOMIC DNA]</scope>
    <source>
        <strain evidence="2 3">AU17135</strain>
    </source>
</reference>
<sequence>MQAWRRAYACRAILAARRRVAMRDILAGVSPRIDRHAGRARLCANRRYAGRRGRLHGGVPAARCRCQEPCARAQSLSGSARPLSLWCFAGLLFARMLRTERQWRRLNVGLGLLLVGAIVPMWLP</sequence>
<comment type="caution">
    <text evidence="2">The sequence shown here is derived from an EMBL/GenBank/DDBJ whole genome shotgun (WGS) entry which is preliminary data.</text>
</comment>
<keyword evidence="1" id="KW-0812">Transmembrane</keyword>
<protein>
    <submittedName>
        <fullName evidence="2">Uncharacterized protein</fullName>
    </submittedName>
</protein>
<evidence type="ECO:0000313" key="2">
    <source>
        <dbReference type="EMBL" id="PRF20978.1"/>
    </source>
</evidence>
<keyword evidence="1" id="KW-1133">Transmembrane helix</keyword>
<gene>
    <name evidence="2" type="ORF">C6P98_19510</name>
</gene>
<proteinExistence type="predicted"/>
<evidence type="ECO:0000256" key="1">
    <source>
        <dbReference type="SAM" id="Phobius"/>
    </source>
</evidence>
<accession>A0A8E2RV71</accession>